<dbReference type="InterPro" id="IPR000160">
    <property type="entry name" value="GGDEF_dom"/>
</dbReference>
<dbReference type="Proteomes" id="UP000251800">
    <property type="component" value="Unassembled WGS sequence"/>
</dbReference>
<dbReference type="PANTHER" id="PTHR45138">
    <property type="entry name" value="REGULATORY COMPONENTS OF SENSORY TRANSDUCTION SYSTEM"/>
    <property type="match status" value="1"/>
</dbReference>
<sequence length="390" mass="43386">MNGDKLKIEELEQQRARGHYRLVFHPRLEAAFRAYYLRFMRRHVLSAQVAAVVLSLIAVGVELLIVRPPQAAQAAFIVIFLFAVPTGVVLSLVYLRAAPQARWLHWVSAMVVAGSLGCAFYLEALYRAQGLHYGYQTITFVLIFNFLLLGLRYYQAQALALSGLAALTIMHLRIGTPVPELAHAVYNYLAVATLASTAGYLQEYIVRTNFLDRGIRRHQALHDRLTGLLNRHGLDVHAERSWRNASREQIPVAVAVFDIDWFKHYNDELGHPAGDACLARVAGALLRHVRRPLDCAARLGGEEFAVVWYDVDETAAQRLAERFRQAVEALRIAHPAHVSEWVTLSGGVAVVRPGEGTSLSSAILAADTALYAAKRNGRNRVMLFSEEAGM</sequence>
<dbReference type="GO" id="GO:0052621">
    <property type="term" value="F:diguanylate cyclase activity"/>
    <property type="evidence" value="ECO:0007669"/>
    <property type="project" value="UniProtKB-EC"/>
</dbReference>
<dbReference type="AlphaFoldDB" id="A0A363UPV4"/>
<evidence type="ECO:0000313" key="6">
    <source>
        <dbReference type="EMBL" id="PWN57472.1"/>
    </source>
</evidence>
<feature type="transmembrane region" description="Helical" evidence="4">
    <location>
        <begin position="134"/>
        <end position="151"/>
    </location>
</feature>
<name>A0A363UPV4_9GAMM</name>
<dbReference type="Gene3D" id="3.30.70.270">
    <property type="match status" value="1"/>
</dbReference>
<comment type="caution">
    <text evidence="6">The sequence shown here is derived from an EMBL/GenBank/DDBJ whole genome shotgun (WGS) entry which is preliminary data.</text>
</comment>
<dbReference type="CDD" id="cd01949">
    <property type="entry name" value="GGDEF"/>
    <property type="match status" value="1"/>
</dbReference>
<dbReference type="PROSITE" id="PS50887">
    <property type="entry name" value="GGDEF"/>
    <property type="match status" value="1"/>
</dbReference>
<dbReference type="NCBIfam" id="TIGR00254">
    <property type="entry name" value="GGDEF"/>
    <property type="match status" value="1"/>
</dbReference>
<dbReference type="RefSeq" id="WP_109718976.1">
    <property type="nucleotide sequence ID" value="NZ_QEQK01000002.1"/>
</dbReference>
<dbReference type="PANTHER" id="PTHR45138:SF9">
    <property type="entry name" value="DIGUANYLATE CYCLASE DGCM-RELATED"/>
    <property type="match status" value="1"/>
</dbReference>
<dbReference type="InterPro" id="IPR050469">
    <property type="entry name" value="Diguanylate_Cyclase"/>
</dbReference>
<dbReference type="EC" id="2.7.7.65" evidence="2"/>
<dbReference type="Pfam" id="PF00990">
    <property type="entry name" value="GGDEF"/>
    <property type="match status" value="1"/>
</dbReference>
<keyword evidence="7" id="KW-1185">Reference proteome</keyword>
<feature type="transmembrane region" description="Helical" evidence="4">
    <location>
        <begin position="158"/>
        <end position="174"/>
    </location>
</feature>
<gene>
    <name evidence="6" type="ORF">DEH80_03010</name>
</gene>
<feature type="transmembrane region" description="Helical" evidence="4">
    <location>
        <begin position="103"/>
        <end position="122"/>
    </location>
</feature>
<evidence type="ECO:0000313" key="7">
    <source>
        <dbReference type="Proteomes" id="UP000251800"/>
    </source>
</evidence>
<feature type="transmembrane region" description="Helical" evidence="4">
    <location>
        <begin position="44"/>
        <end position="66"/>
    </location>
</feature>
<feature type="transmembrane region" description="Helical" evidence="4">
    <location>
        <begin position="72"/>
        <end position="96"/>
    </location>
</feature>
<dbReference type="SUPFAM" id="SSF55073">
    <property type="entry name" value="Nucleotide cyclase"/>
    <property type="match status" value="1"/>
</dbReference>
<evidence type="ECO:0000256" key="4">
    <source>
        <dbReference type="SAM" id="Phobius"/>
    </source>
</evidence>
<dbReference type="OrthoDB" id="9803824at2"/>
<organism evidence="6 7">
    <name type="scientific">Abyssibacter profundi</name>
    <dbReference type="NCBI Taxonomy" id="2182787"/>
    <lineage>
        <taxon>Bacteria</taxon>
        <taxon>Pseudomonadati</taxon>
        <taxon>Pseudomonadota</taxon>
        <taxon>Gammaproteobacteria</taxon>
        <taxon>Chromatiales</taxon>
        <taxon>Oceanococcaceae</taxon>
        <taxon>Abyssibacter</taxon>
    </lineage>
</organism>
<feature type="transmembrane region" description="Helical" evidence="4">
    <location>
        <begin position="186"/>
        <end position="206"/>
    </location>
</feature>
<evidence type="ECO:0000256" key="3">
    <source>
        <dbReference type="ARBA" id="ARBA00034247"/>
    </source>
</evidence>
<accession>A0A363UPV4</accession>
<feature type="domain" description="GGDEF" evidence="5">
    <location>
        <begin position="250"/>
        <end position="386"/>
    </location>
</feature>
<dbReference type="GO" id="GO:1902201">
    <property type="term" value="P:negative regulation of bacterial-type flagellum-dependent cell motility"/>
    <property type="evidence" value="ECO:0007669"/>
    <property type="project" value="TreeGrafter"/>
</dbReference>
<dbReference type="GO" id="GO:0005886">
    <property type="term" value="C:plasma membrane"/>
    <property type="evidence" value="ECO:0007669"/>
    <property type="project" value="TreeGrafter"/>
</dbReference>
<protein>
    <recommendedName>
        <fullName evidence="2">diguanylate cyclase</fullName>
        <ecNumber evidence="2">2.7.7.65</ecNumber>
    </recommendedName>
</protein>
<evidence type="ECO:0000256" key="2">
    <source>
        <dbReference type="ARBA" id="ARBA00012528"/>
    </source>
</evidence>
<keyword evidence="4" id="KW-0812">Transmembrane</keyword>
<evidence type="ECO:0000259" key="5">
    <source>
        <dbReference type="PROSITE" id="PS50887"/>
    </source>
</evidence>
<keyword evidence="4" id="KW-0472">Membrane</keyword>
<dbReference type="GO" id="GO:0043709">
    <property type="term" value="P:cell adhesion involved in single-species biofilm formation"/>
    <property type="evidence" value="ECO:0007669"/>
    <property type="project" value="TreeGrafter"/>
</dbReference>
<proteinExistence type="predicted"/>
<evidence type="ECO:0000256" key="1">
    <source>
        <dbReference type="ARBA" id="ARBA00001946"/>
    </source>
</evidence>
<dbReference type="InterPro" id="IPR043128">
    <property type="entry name" value="Rev_trsase/Diguanyl_cyclase"/>
</dbReference>
<dbReference type="FunFam" id="3.30.70.270:FF:000001">
    <property type="entry name" value="Diguanylate cyclase domain protein"/>
    <property type="match status" value="1"/>
</dbReference>
<dbReference type="EMBL" id="QEQK01000002">
    <property type="protein sequence ID" value="PWN57472.1"/>
    <property type="molecule type" value="Genomic_DNA"/>
</dbReference>
<keyword evidence="4" id="KW-1133">Transmembrane helix</keyword>
<dbReference type="SMART" id="SM00267">
    <property type="entry name" value="GGDEF"/>
    <property type="match status" value="1"/>
</dbReference>
<comment type="catalytic activity">
    <reaction evidence="3">
        <text>2 GTP = 3',3'-c-di-GMP + 2 diphosphate</text>
        <dbReference type="Rhea" id="RHEA:24898"/>
        <dbReference type="ChEBI" id="CHEBI:33019"/>
        <dbReference type="ChEBI" id="CHEBI:37565"/>
        <dbReference type="ChEBI" id="CHEBI:58805"/>
        <dbReference type="EC" id="2.7.7.65"/>
    </reaction>
</comment>
<comment type="cofactor">
    <cofactor evidence="1">
        <name>Mg(2+)</name>
        <dbReference type="ChEBI" id="CHEBI:18420"/>
    </cofactor>
</comment>
<reference evidence="6 7" key="1">
    <citation type="submission" date="2018-05" db="EMBL/GenBank/DDBJ databases">
        <title>Abyssibacter profundi OUC007T gen. nov., sp. nov, a marine bacterium isolated from seawater of the Mariana Trench.</title>
        <authorList>
            <person name="Zhou S."/>
        </authorList>
    </citation>
    <scope>NUCLEOTIDE SEQUENCE [LARGE SCALE GENOMIC DNA]</scope>
    <source>
        <strain evidence="6 7">OUC007</strain>
    </source>
</reference>
<dbReference type="InterPro" id="IPR029787">
    <property type="entry name" value="Nucleotide_cyclase"/>
</dbReference>